<proteinExistence type="predicted"/>
<dbReference type="RefSeq" id="WP_345312697.1">
    <property type="nucleotide sequence ID" value="NZ_BAABIE010000003.1"/>
</dbReference>
<dbReference type="Proteomes" id="UP001500822">
    <property type="component" value="Unassembled WGS sequence"/>
</dbReference>
<dbReference type="Pfam" id="PF09491">
    <property type="entry name" value="RE_AlwI"/>
    <property type="match status" value="1"/>
</dbReference>
<protein>
    <recommendedName>
        <fullName evidence="3">AlwI family type II restriction endonuclease</fullName>
    </recommendedName>
</protein>
<sequence length="649" mass="70443">MTTGRDTPLVHLGDTSFRRKDVIAGYHDMLEALAEFRDADARPWDAVTQLEFYGALRSAAPDIFGSGGRVSADDAAKRARTYTSALVKLGFVDDQRRLTPLGILFIGADNAALDGFDTRCSITAENSAVLRGALTYTEEAGGLRYFPVRLLLRVLHRLGPLSTDEFALAFIAGARVFGPDVTAVADGVRAMRTGGGSLTEALGAAERTLEQDHYIVSGRFTPEAFPNGKGPAFIERYRVYLDALSAFREQPDAGTLAQLRQAVDHGGPTVKKRFDPVGMLPGLRKKGSGALAIHQEALYPQWHGEAAAFRHAMVDLFNGSRTTALVLEYLDNNLRILTATGLLSVAGNQVSLSSAYARYFFATVDEDMAVPAPAPPSAADRVRGLAHAFGADALARTDARIIAEEAIDPTAIQGFLEAQERRRFDEVIAASFGPDTVRGYLQLIADDYRSAEVNTVREKAFRGKPTVPCMYEYLIGLSLYYASGRAFDPRAAFGLSLDGDFLPISYAPGLRGDIEFDLDGRRILVEVTLMDPNTQRRGELEPVLRHATNLACEQPDSPTLTLFIANEIDPNVARIFGFARVMEMRPTDGGAGTACPLIVSLRTADWVQIADAPLSQVLDLVAAEQDRTDVEHLNSAWNTELVAALRALA</sequence>
<dbReference type="InterPro" id="IPR018573">
    <property type="entry name" value="Restrct_endonuc_II_AlwI"/>
</dbReference>
<dbReference type="EMBL" id="BAABIE010000003">
    <property type="protein sequence ID" value="GAA4743703.1"/>
    <property type="molecule type" value="Genomic_DNA"/>
</dbReference>
<name>A0ABP8Z1F2_9ACTN</name>
<organism evidence="1 2">
    <name type="scientific">Gordonia alkaliphila</name>
    <dbReference type="NCBI Taxonomy" id="1053547"/>
    <lineage>
        <taxon>Bacteria</taxon>
        <taxon>Bacillati</taxon>
        <taxon>Actinomycetota</taxon>
        <taxon>Actinomycetes</taxon>
        <taxon>Mycobacteriales</taxon>
        <taxon>Gordoniaceae</taxon>
        <taxon>Gordonia</taxon>
    </lineage>
</organism>
<accession>A0ABP8Z1F2</accession>
<gene>
    <name evidence="1" type="ORF">GCM10023217_10660</name>
</gene>
<evidence type="ECO:0008006" key="3">
    <source>
        <dbReference type="Google" id="ProtNLM"/>
    </source>
</evidence>
<reference evidence="2" key="1">
    <citation type="journal article" date="2019" name="Int. J. Syst. Evol. Microbiol.">
        <title>The Global Catalogue of Microorganisms (GCM) 10K type strain sequencing project: providing services to taxonomists for standard genome sequencing and annotation.</title>
        <authorList>
            <consortium name="The Broad Institute Genomics Platform"/>
            <consortium name="The Broad Institute Genome Sequencing Center for Infectious Disease"/>
            <person name="Wu L."/>
            <person name="Ma J."/>
        </authorList>
    </citation>
    <scope>NUCLEOTIDE SEQUENCE [LARGE SCALE GENOMIC DNA]</scope>
    <source>
        <strain evidence="2">JCM 18077</strain>
    </source>
</reference>
<evidence type="ECO:0000313" key="2">
    <source>
        <dbReference type="Proteomes" id="UP001500822"/>
    </source>
</evidence>
<keyword evidence="2" id="KW-1185">Reference proteome</keyword>
<dbReference type="Gene3D" id="3.40.91.50">
    <property type="match status" value="1"/>
</dbReference>
<evidence type="ECO:0000313" key="1">
    <source>
        <dbReference type="EMBL" id="GAA4743703.1"/>
    </source>
</evidence>
<comment type="caution">
    <text evidence="1">The sequence shown here is derived from an EMBL/GenBank/DDBJ whole genome shotgun (WGS) entry which is preliminary data.</text>
</comment>